<reference evidence="2" key="1">
    <citation type="journal article" date="2014" name="Front. Microbiol.">
        <title>High frequency of phylogenetically diverse reductive dehalogenase-homologous genes in deep subseafloor sedimentary metagenomes.</title>
        <authorList>
            <person name="Kawai M."/>
            <person name="Futagami T."/>
            <person name="Toyoda A."/>
            <person name="Takaki Y."/>
            <person name="Nishi S."/>
            <person name="Hori S."/>
            <person name="Arai W."/>
            <person name="Tsubouchi T."/>
            <person name="Morono Y."/>
            <person name="Uchiyama I."/>
            <person name="Ito T."/>
            <person name="Fujiyama A."/>
            <person name="Inagaki F."/>
            <person name="Takami H."/>
        </authorList>
    </citation>
    <scope>NUCLEOTIDE SEQUENCE</scope>
    <source>
        <strain evidence="2">Expedition CK06-06</strain>
    </source>
</reference>
<accession>X0XYP6</accession>
<protein>
    <submittedName>
        <fullName evidence="2">Uncharacterized protein</fullName>
    </submittedName>
</protein>
<gene>
    <name evidence="2" type="ORF">S01H1_64432</name>
</gene>
<evidence type="ECO:0000313" key="2">
    <source>
        <dbReference type="EMBL" id="GAG41723.1"/>
    </source>
</evidence>
<proteinExistence type="predicted"/>
<evidence type="ECO:0000256" key="1">
    <source>
        <dbReference type="SAM" id="MobiDB-lite"/>
    </source>
</evidence>
<feature type="region of interest" description="Disordered" evidence="1">
    <location>
        <begin position="94"/>
        <end position="118"/>
    </location>
</feature>
<comment type="caution">
    <text evidence="2">The sequence shown here is derived from an EMBL/GenBank/DDBJ whole genome shotgun (WGS) entry which is preliminary data.</text>
</comment>
<feature type="non-terminal residue" evidence="2">
    <location>
        <position position="118"/>
    </location>
</feature>
<dbReference type="AlphaFoldDB" id="X0XYP6"/>
<feature type="compositionally biased region" description="Basic and acidic residues" evidence="1">
    <location>
        <begin position="94"/>
        <end position="106"/>
    </location>
</feature>
<sequence length="118" mass="12749">MDFDVERIQKLLEGIGLGPEPASRRAAELCALAGRDDPVAVEVRDLLARLDLDLELTAADTKLIQLRTTDQEELSTEALVAEIAALLDGARAHAERGDSAGHRRSSDVTLPQLDLPEP</sequence>
<organism evidence="2">
    <name type="scientific">marine sediment metagenome</name>
    <dbReference type="NCBI Taxonomy" id="412755"/>
    <lineage>
        <taxon>unclassified sequences</taxon>
        <taxon>metagenomes</taxon>
        <taxon>ecological metagenomes</taxon>
    </lineage>
</organism>
<name>X0XYP6_9ZZZZ</name>
<dbReference type="EMBL" id="BARS01042468">
    <property type="protein sequence ID" value="GAG41723.1"/>
    <property type="molecule type" value="Genomic_DNA"/>
</dbReference>